<dbReference type="PANTHER" id="PTHR42736:SF1">
    <property type="entry name" value="PROTEIN-GLUTAMINE GAMMA-GLUTAMYLTRANSFERASE"/>
    <property type="match status" value="1"/>
</dbReference>
<feature type="transmembrane region" description="Helical" evidence="2">
    <location>
        <begin position="31"/>
        <end position="49"/>
    </location>
</feature>
<keyword evidence="5" id="KW-1185">Reference proteome</keyword>
<keyword evidence="2" id="KW-1133">Transmembrane helix</keyword>
<feature type="region of interest" description="Disordered" evidence="1">
    <location>
        <begin position="308"/>
        <end position="334"/>
    </location>
</feature>
<evidence type="ECO:0000313" key="4">
    <source>
        <dbReference type="EMBL" id="GAA0937921.1"/>
    </source>
</evidence>
<gene>
    <name evidence="4" type="ORF">GCM10009554_26500</name>
</gene>
<comment type="caution">
    <text evidence="4">The sequence shown here is derived from an EMBL/GenBank/DDBJ whole genome shotgun (WGS) entry which is preliminary data.</text>
</comment>
<dbReference type="InterPro" id="IPR021878">
    <property type="entry name" value="TgpA_N"/>
</dbReference>
<feature type="transmembrane region" description="Helical" evidence="2">
    <location>
        <begin position="142"/>
        <end position="160"/>
    </location>
</feature>
<organism evidence="4 5">
    <name type="scientific">Kribbella koreensis</name>
    <dbReference type="NCBI Taxonomy" id="57909"/>
    <lineage>
        <taxon>Bacteria</taxon>
        <taxon>Bacillati</taxon>
        <taxon>Actinomycetota</taxon>
        <taxon>Actinomycetes</taxon>
        <taxon>Propionibacteriales</taxon>
        <taxon>Kribbellaceae</taxon>
        <taxon>Kribbella</taxon>
    </lineage>
</organism>
<keyword evidence="2" id="KW-0472">Membrane</keyword>
<feature type="compositionally biased region" description="Low complexity" evidence="1">
    <location>
        <begin position="558"/>
        <end position="582"/>
    </location>
</feature>
<dbReference type="SUPFAM" id="SSF54001">
    <property type="entry name" value="Cysteine proteinases"/>
    <property type="match status" value="1"/>
</dbReference>
<evidence type="ECO:0000259" key="3">
    <source>
        <dbReference type="SMART" id="SM00460"/>
    </source>
</evidence>
<name>A0ABP4AQ63_9ACTN</name>
<protein>
    <submittedName>
        <fullName evidence="4">DUF3488 and transglutaminase-like domain-containing protein</fullName>
    </submittedName>
</protein>
<dbReference type="InterPro" id="IPR002931">
    <property type="entry name" value="Transglutaminase-like"/>
</dbReference>
<feature type="transmembrane region" description="Helical" evidence="2">
    <location>
        <begin position="117"/>
        <end position="135"/>
    </location>
</feature>
<evidence type="ECO:0000256" key="2">
    <source>
        <dbReference type="SAM" id="Phobius"/>
    </source>
</evidence>
<dbReference type="SMART" id="SM00460">
    <property type="entry name" value="TGc"/>
    <property type="match status" value="1"/>
</dbReference>
<feature type="domain" description="Transglutaminase-like" evidence="3">
    <location>
        <begin position="477"/>
        <end position="547"/>
    </location>
</feature>
<evidence type="ECO:0000256" key="1">
    <source>
        <dbReference type="SAM" id="MobiDB-lite"/>
    </source>
</evidence>
<dbReference type="InterPro" id="IPR052901">
    <property type="entry name" value="Bact_TGase-like"/>
</dbReference>
<sequence>MTGHVRISIAAWVATVLGALVLTPVFSGPFLFISAFFCAIVTAVGIGLQNWRAPRIVVPIVQLVVLIELISLSFLHNTMKWGLVPWKATAIAFNDQMVDAMDAINRYSAPLPYDRHLLLFASTVIAFAGLLIHLVAVQIRQAAWAGLLLLTMYTVPAATVHGGLPALLFIPPAVGYIILLSAEGRTRLSRWGRRISGVSHLDAAEPIEASALGQAGRRIGLSVVALAALLPALIPALPEGVIGNGSAGGGGSGSGAIVSPNDTMLDMGKNLKRGDNVTALTYTGGPPEGVYLRLTALDLFDGNTWRRSDSGEGQKIGSGPLSPPPGYTGDLSKVPENKLKIQVSRSFRSQFAPVPYPLRTISLKKNWKFDASTLDVLSTNGSVVGGQDFNLSWYDLKPTAEELNDSVPGGEPDQTTSDVPARTPPKMTELARSITAKANGNHYLQATMLQDWFRGGDFTYSTATDSSSGMRALEKFLFQEKTGYCEQFATGMALLARTLGIPARVGIGFLPGTTGKNNQHIVKMHDMHAWPELYFEGSGWVRFEPTPSVRAATTPSWSNPANITPSNPTTAPTTAPTTPGSTVDPENPRLPGERNLPGESGLAPVGGGNWFTNGGAKIIGSSLAVILLLGVPWLVRTLTRRRRYSREPSRIGIEGLWAEVRDTARDLGLDWSEVATPRQLGDWLITQVPEETQPAALRLARGVEAMRYAGLGDSFPDLRPEAEQVRKALWQDVRFFRRLRARLLPPSWRWYLNRGSSEASDLLDEFDLLLARIRSALTPHRTSRHTG</sequence>
<dbReference type="RefSeq" id="WP_343968518.1">
    <property type="nucleotide sequence ID" value="NZ_BAAAHK010000006.1"/>
</dbReference>
<feature type="transmembrane region" description="Helical" evidence="2">
    <location>
        <begin position="56"/>
        <end position="75"/>
    </location>
</feature>
<keyword evidence="2" id="KW-0812">Transmembrane</keyword>
<proteinExistence type="predicted"/>
<dbReference type="InterPro" id="IPR038765">
    <property type="entry name" value="Papain-like_cys_pep_sf"/>
</dbReference>
<feature type="transmembrane region" description="Helical" evidence="2">
    <location>
        <begin position="618"/>
        <end position="635"/>
    </location>
</feature>
<dbReference type="Pfam" id="PF11992">
    <property type="entry name" value="TgpA_N"/>
    <property type="match status" value="1"/>
</dbReference>
<dbReference type="Gene3D" id="3.10.620.30">
    <property type="match status" value="1"/>
</dbReference>
<feature type="region of interest" description="Disordered" evidence="1">
    <location>
        <begin position="551"/>
        <end position="600"/>
    </location>
</feature>
<feature type="region of interest" description="Disordered" evidence="1">
    <location>
        <begin position="401"/>
        <end position="424"/>
    </location>
</feature>
<evidence type="ECO:0000313" key="5">
    <source>
        <dbReference type="Proteomes" id="UP001500542"/>
    </source>
</evidence>
<feature type="transmembrane region" description="Helical" evidence="2">
    <location>
        <begin position="7"/>
        <end position="25"/>
    </location>
</feature>
<dbReference type="PANTHER" id="PTHR42736">
    <property type="entry name" value="PROTEIN-GLUTAMINE GAMMA-GLUTAMYLTRANSFERASE"/>
    <property type="match status" value="1"/>
</dbReference>
<accession>A0ABP4AQ63</accession>
<dbReference type="Pfam" id="PF01841">
    <property type="entry name" value="Transglut_core"/>
    <property type="match status" value="1"/>
</dbReference>
<dbReference type="Proteomes" id="UP001500542">
    <property type="component" value="Unassembled WGS sequence"/>
</dbReference>
<dbReference type="EMBL" id="BAAAHK010000006">
    <property type="protein sequence ID" value="GAA0937921.1"/>
    <property type="molecule type" value="Genomic_DNA"/>
</dbReference>
<reference evidence="5" key="1">
    <citation type="journal article" date="2019" name="Int. J. Syst. Evol. Microbiol.">
        <title>The Global Catalogue of Microorganisms (GCM) 10K type strain sequencing project: providing services to taxonomists for standard genome sequencing and annotation.</title>
        <authorList>
            <consortium name="The Broad Institute Genomics Platform"/>
            <consortium name="The Broad Institute Genome Sequencing Center for Infectious Disease"/>
            <person name="Wu L."/>
            <person name="Ma J."/>
        </authorList>
    </citation>
    <scope>NUCLEOTIDE SEQUENCE [LARGE SCALE GENOMIC DNA]</scope>
    <source>
        <strain evidence="5">JCM 10977</strain>
    </source>
</reference>